<dbReference type="InterPro" id="IPR002376">
    <property type="entry name" value="Formyl_transf_N"/>
</dbReference>
<dbReference type="Proteomes" id="UP000245728">
    <property type="component" value="Chromosome"/>
</dbReference>
<evidence type="ECO:0000313" key="6">
    <source>
        <dbReference type="EMBL" id="AWL11856.1"/>
    </source>
</evidence>
<organism evidence="6 7">
    <name type="scientific">Saliniradius amylolyticus</name>
    <dbReference type="NCBI Taxonomy" id="2183582"/>
    <lineage>
        <taxon>Bacteria</taxon>
        <taxon>Pseudomonadati</taxon>
        <taxon>Pseudomonadota</taxon>
        <taxon>Gammaproteobacteria</taxon>
        <taxon>Alteromonadales</taxon>
        <taxon>Alteromonadaceae</taxon>
        <taxon>Saliniradius</taxon>
    </lineage>
</organism>
<feature type="binding site" evidence="4">
    <location>
        <begin position="12"/>
        <end position="14"/>
    </location>
    <ligand>
        <name>N(1)-(5-phospho-beta-D-ribosyl)glycinamide</name>
        <dbReference type="ChEBI" id="CHEBI:143788"/>
    </ligand>
</feature>
<dbReference type="GO" id="GO:0006189">
    <property type="term" value="P:'de novo' IMP biosynthetic process"/>
    <property type="evidence" value="ECO:0007669"/>
    <property type="project" value="UniProtKB-UniRule"/>
</dbReference>
<dbReference type="PANTHER" id="PTHR43369">
    <property type="entry name" value="PHOSPHORIBOSYLGLYCINAMIDE FORMYLTRANSFERASE"/>
    <property type="match status" value="1"/>
</dbReference>
<keyword evidence="3 4" id="KW-0658">Purine biosynthesis</keyword>
<dbReference type="InterPro" id="IPR036477">
    <property type="entry name" value="Formyl_transf_N_sf"/>
</dbReference>
<evidence type="ECO:0000256" key="4">
    <source>
        <dbReference type="HAMAP-Rule" id="MF_01930"/>
    </source>
</evidence>
<dbReference type="HAMAP" id="MF_01930">
    <property type="entry name" value="PurN"/>
    <property type="match status" value="1"/>
</dbReference>
<sequence length="212" mass="23465">MKSIVVLISGSGTNLQAILDACERGDINGRVSAVISNKADAYGLKRAELSGVKAVVLSHKSYASREDYDRALQQEIDQHQPDLVVLAGFMRILSDEFVQHYTGRMLNIHPSLLPKYKGLNTHQRALDAGDTEHGVTVHFVTPELDGGPTVIQSKVPVFSGDTAEELSERVRHQELSLYPLVVKWFCEDRLELDGDTVLLDRQPLPTQGYAND</sequence>
<keyword evidence="7" id="KW-1185">Reference proteome</keyword>
<evidence type="ECO:0000256" key="1">
    <source>
        <dbReference type="ARBA" id="ARBA00005054"/>
    </source>
</evidence>
<dbReference type="SUPFAM" id="SSF53328">
    <property type="entry name" value="Formyltransferase"/>
    <property type="match status" value="1"/>
</dbReference>
<dbReference type="OrthoDB" id="9806170at2"/>
<keyword evidence="2 4" id="KW-0808">Transferase</keyword>
<feature type="binding site" evidence="4">
    <location>
        <begin position="90"/>
        <end position="93"/>
    </location>
    <ligand>
        <name>(6R)-10-formyltetrahydrofolate</name>
        <dbReference type="ChEBI" id="CHEBI:195366"/>
    </ligand>
</feature>
<evidence type="ECO:0000256" key="3">
    <source>
        <dbReference type="ARBA" id="ARBA00022755"/>
    </source>
</evidence>
<dbReference type="Pfam" id="PF00551">
    <property type="entry name" value="Formyl_trans_N"/>
    <property type="match status" value="1"/>
</dbReference>
<dbReference type="RefSeq" id="WP_109339473.1">
    <property type="nucleotide sequence ID" value="NZ_CP029347.1"/>
</dbReference>
<dbReference type="InterPro" id="IPR004607">
    <property type="entry name" value="GART"/>
</dbReference>
<evidence type="ECO:0000313" key="7">
    <source>
        <dbReference type="Proteomes" id="UP000245728"/>
    </source>
</evidence>
<dbReference type="KEGG" id="salh:HMF8227_01381"/>
<gene>
    <name evidence="4 6" type="primary">purN</name>
    <name evidence="6" type="ORF">HMF8227_01381</name>
</gene>
<dbReference type="UniPathway" id="UPA00074">
    <property type="reaction ID" value="UER00126"/>
</dbReference>
<dbReference type="EMBL" id="CP029347">
    <property type="protein sequence ID" value="AWL11856.1"/>
    <property type="molecule type" value="Genomic_DNA"/>
</dbReference>
<dbReference type="NCBIfam" id="TIGR00639">
    <property type="entry name" value="PurN"/>
    <property type="match status" value="1"/>
</dbReference>
<comment type="catalytic activity">
    <reaction evidence="4">
        <text>N(1)-(5-phospho-beta-D-ribosyl)glycinamide + (6R)-10-formyltetrahydrofolate = N(2)-formyl-N(1)-(5-phospho-beta-D-ribosyl)glycinamide + (6S)-5,6,7,8-tetrahydrofolate + H(+)</text>
        <dbReference type="Rhea" id="RHEA:15053"/>
        <dbReference type="ChEBI" id="CHEBI:15378"/>
        <dbReference type="ChEBI" id="CHEBI:57453"/>
        <dbReference type="ChEBI" id="CHEBI:143788"/>
        <dbReference type="ChEBI" id="CHEBI:147286"/>
        <dbReference type="ChEBI" id="CHEBI:195366"/>
        <dbReference type="EC" id="2.1.2.2"/>
    </reaction>
</comment>
<comment type="pathway">
    <text evidence="1 4">Purine metabolism; IMP biosynthesis via de novo pathway; N(2)-formyl-N(1)-(5-phospho-D-ribosyl)glycinamide from N(1)-(5-phospho-D-ribosyl)glycinamide (10-formyl THF route): step 1/1.</text>
</comment>
<dbReference type="PANTHER" id="PTHR43369:SF2">
    <property type="entry name" value="PHOSPHORIBOSYLGLYCINAMIDE FORMYLTRANSFERASE"/>
    <property type="match status" value="1"/>
</dbReference>
<feature type="domain" description="Formyl transferase N-terminal" evidence="5">
    <location>
        <begin position="3"/>
        <end position="182"/>
    </location>
</feature>
<dbReference type="Gene3D" id="3.40.50.170">
    <property type="entry name" value="Formyl transferase, N-terminal domain"/>
    <property type="match status" value="1"/>
</dbReference>
<name>A0A2S2E2H6_9ALTE</name>
<feature type="binding site" evidence="4">
    <location>
        <position position="65"/>
    </location>
    <ligand>
        <name>(6R)-10-formyltetrahydrofolate</name>
        <dbReference type="ChEBI" id="CHEBI:195366"/>
    </ligand>
</feature>
<accession>A0A2S2E2H6</accession>
<comment type="function">
    <text evidence="4">Catalyzes the transfer of a formyl group from 10-formyltetrahydrofolate to 5-phospho-ribosyl-glycinamide (GAR), producing 5-phospho-ribosyl-N-formylglycinamide (FGAR) and tetrahydrofolate.</text>
</comment>
<evidence type="ECO:0000256" key="2">
    <source>
        <dbReference type="ARBA" id="ARBA00022679"/>
    </source>
</evidence>
<dbReference type="CDD" id="cd08645">
    <property type="entry name" value="FMT_core_GART"/>
    <property type="match status" value="1"/>
</dbReference>
<dbReference type="AlphaFoldDB" id="A0A2S2E2H6"/>
<comment type="similarity">
    <text evidence="4">Belongs to the GART family.</text>
</comment>
<proteinExistence type="inferred from homology"/>
<feature type="active site" description="Proton donor" evidence="4">
    <location>
        <position position="109"/>
    </location>
</feature>
<protein>
    <recommendedName>
        <fullName evidence="4">Phosphoribosylglycinamide formyltransferase</fullName>
        <ecNumber evidence="4">2.1.2.2</ecNumber>
    </recommendedName>
    <alternativeName>
        <fullName evidence="4">5'-phosphoribosylglycinamide transformylase</fullName>
    </alternativeName>
    <alternativeName>
        <fullName evidence="4">GAR transformylase</fullName>
        <shortName evidence="4">GART</shortName>
    </alternativeName>
</protein>
<dbReference type="EC" id="2.1.2.2" evidence="4"/>
<reference evidence="6 7" key="1">
    <citation type="submission" date="2018-05" db="EMBL/GenBank/DDBJ databases">
        <title>Salinimonas sp. HMF8227 Genome sequencing and assembly.</title>
        <authorList>
            <person name="Kang H."/>
            <person name="Kang J."/>
            <person name="Cha I."/>
            <person name="Kim H."/>
            <person name="Joh K."/>
        </authorList>
    </citation>
    <scope>NUCLEOTIDE SEQUENCE [LARGE SCALE GENOMIC DNA]</scope>
    <source>
        <strain evidence="6 7">HMF8227</strain>
    </source>
</reference>
<dbReference type="GO" id="GO:0005829">
    <property type="term" value="C:cytosol"/>
    <property type="evidence" value="ECO:0007669"/>
    <property type="project" value="TreeGrafter"/>
</dbReference>
<dbReference type="GO" id="GO:0004644">
    <property type="term" value="F:phosphoribosylglycinamide formyltransferase activity"/>
    <property type="evidence" value="ECO:0007669"/>
    <property type="project" value="UniProtKB-UniRule"/>
</dbReference>
<feature type="binding site" evidence="4">
    <location>
        <position position="107"/>
    </location>
    <ligand>
        <name>(6R)-10-formyltetrahydrofolate</name>
        <dbReference type="ChEBI" id="CHEBI:195366"/>
    </ligand>
</feature>
<evidence type="ECO:0000259" key="5">
    <source>
        <dbReference type="Pfam" id="PF00551"/>
    </source>
</evidence>
<feature type="site" description="Raises pKa of active site His" evidence="4">
    <location>
        <position position="145"/>
    </location>
</feature>